<evidence type="ECO:0000256" key="1">
    <source>
        <dbReference type="ARBA" id="ARBA00004442"/>
    </source>
</evidence>
<evidence type="ECO:0000259" key="4">
    <source>
        <dbReference type="Pfam" id="PF13505"/>
    </source>
</evidence>
<dbReference type="RefSeq" id="WP_394487004.1">
    <property type="nucleotide sequence ID" value="NZ_JBIGIA010000003.1"/>
</dbReference>
<sequence>MRTIRRVVALLAAILPAAAMAQAPQANTAYLSAEIGNGKVGLRCPADVYCSRVDSSGVLRAGYRLDPSWAAELSYRHVEADWGIWGYEYSAEVTGVGLGAAYTARLSTNVSAVARLGIVANKLELQPAVDVLSKNPGTLPTRSVKPYVGASLSWQFARRWSTSLNADWTRADLREVANGPKQTVTVRTLGAGIAFHF</sequence>
<dbReference type="Gene3D" id="2.40.160.20">
    <property type="match status" value="1"/>
</dbReference>
<reference evidence="5 6" key="1">
    <citation type="submission" date="2024-09" db="EMBL/GenBank/DDBJ databases">
        <title>Novel species of the genus Pelomonas and Roseateles isolated from streams.</title>
        <authorList>
            <person name="Lu H."/>
        </authorList>
    </citation>
    <scope>NUCLEOTIDE SEQUENCE [LARGE SCALE GENOMIC DNA]</scope>
    <source>
        <strain evidence="5 6">BYS96W</strain>
    </source>
</reference>
<comment type="caution">
    <text evidence="5">The sequence shown here is derived from an EMBL/GenBank/DDBJ whole genome shotgun (WGS) entry which is preliminary data.</text>
</comment>
<dbReference type="Proteomes" id="UP001606305">
    <property type="component" value="Unassembled WGS sequence"/>
</dbReference>
<evidence type="ECO:0000313" key="5">
    <source>
        <dbReference type="EMBL" id="MFG6456281.1"/>
    </source>
</evidence>
<feature type="chain" id="PRO_5046913542" evidence="3">
    <location>
        <begin position="22"/>
        <end position="197"/>
    </location>
</feature>
<feature type="signal peptide" evidence="3">
    <location>
        <begin position="1"/>
        <end position="21"/>
    </location>
</feature>
<dbReference type="Pfam" id="PF13505">
    <property type="entry name" value="OMP_b-brl"/>
    <property type="match status" value="1"/>
</dbReference>
<protein>
    <submittedName>
        <fullName evidence="5">Outer membrane beta-barrel protein</fullName>
    </submittedName>
</protein>
<dbReference type="SUPFAM" id="SSF56925">
    <property type="entry name" value="OMPA-like"/>
    <property type="match status" value="1"/>
</dbReference>
<evidence type="ECO:0000256" key="3">
    <source>
        <dbReference type="SAM" id="SignalP"/>
    </source>
</evidence>
<dbReference type="InterPro" id="IPR027385">
    <property type="entry name" value="Beta-barrel_OMP"/>
</dbReference>
<accession>A0ABW7G309</accession>
<dbReference type="InterPro" id="IPR011250">
    <property type="entry name" value="OMP/PagP_B-barrel"/>
</dbReference>
<evidence type="ECO:0000256" key="2">
    <source>
        <dbReference type="ARBA" id="ARBA00022729"/>
    </source>
</evidence>
<dbReference type="EMBL" id="JBIGIA010000003">
    <property type="protein sequence ID" value="MFG6456281.1"/>
    <property type="molecule type" value="Genomic_DNA"/>
</dbReference>
<organism evidence="5 6">
    <name type="scientific">Pelomonas nitida</name>
    <dbReference type="NCBI Taxonomy" id="3299027"/>
    <lineage>
        <taxon>Bacteria</taxon>
        <taxon>Pseudomonadati</taxon>
        <taxon>Pseudomonadota</taxon>
        <taxon>Betaproteobacteria</taxon>
        <taxon>Burkholderiales</taxon>
        <taxon>Sphaerotilaceae</taxon>
        <taxon>Roseateles</taxon>
    </lineage>
</organism>
<keyword evidence="2 3" id="KW-0732">Signal</keyword>
<evidence type="ECO:0000313" key="6">
    <source>
        <dbReference type="Proteomes" id="UP001606305"/>
    </source>
</evidence>
<comment type="subcellular location">
    <subcellularLocation>
        <location evidence="1">Cell outer membrane</location>
    </subcellularLocation>
</comment>
<feature type="domain" description="Outer membrane protein beta-barrel" evidence="4">
    <location>
        <begin position="8"/>
        <end position="197"/>
    </location>
</feature>
<proteinExistence type="predicted"/>
<keyword evidence="6" id="KW-1185">Reference proteome</keyword>
<name>A0ABW7G309_9BURK</name>
<gene>
    <name evidence="5" type="ORF">ACG00X_05505</name>
</gene>